<protein>
    <submittedName>
        <fullName evidence="3">Uncharacterized protein</fullName>
    </submittedName>
</protein>
<accession>A0A5B5VKQ1</accession>
<dbReference type="RefSeq" id="WP_014776406.1">
    <property type="nucleotide sequence ID" value="NZ_AP025581.1"/>
</dbReference>
<reference evidence="3" key="3">
    <citation type="submission" date="2023-10" db="EMBL/GenBank/DDBJ databases">
        <title>Genome Sequence of the Bacteria from From Gut Wall in Crohn's Disease.</title>
        <authorList>
            <person name="Rodriguez-Palacios A."/>
        </authorList>
    </citation>
    <scope>NUCLEOTIDE SEQUENCE</scope>
    <source>
        <strain evidence="3">CavFT-hAR58</strain>
    </source>
</reference>
<reference evidence="2 4" key="1">
    <citation type="journal article" date="2019" name="Nat. Med.">
        <title>A library of human gut bacterial isolates paired with longitudinal multiomics data enables mechanistic microbiome research.</title>
        <authorList>
            <person name="Poyet M."/>
            <person name="Groussin M."/>
            <person name="Gibbons S.M."/>
            <person name="Avila-Pacheco J."/>
            <person name="Jiang X."/>
            <person name="Kearney S.M."/>
            <person name="Perrotta A.R."/>
            <person name="Berdy B."/>
            <person name="Zhao S."/>
            <person name="Lieberman T.D."/>
            <person name="Swanson P.K."/>
            <person name="Smith M."/>
            <person name="Roesemann S."/>
            <person name="Alexander J.E."/>
            <person name="Rich S.A."/>
            <person name="Livny J."/>
            <person name="Vlamakis H."/>
            <person name="Clish C."/>
            <person name="Bullock K."/>
            <person name="Deik A."/>
            <person name="Scott J."/>
            <person name="Pierce K.A."/>
            <person name="Xavier R.J."/>
            <person name="Alm E.J."/>
        </authorList>
    </citation>
    <scope>NUCLEOTIDE SEQUENCE [LARGE SCALE GENOMIC DNA]</scope>
    <source>
        <strain evidence="2 4">BIOML-A1</strain>
    </source>
</reference>
<evidence type="ECO:0000313" key="2">
    <source>
        <dbReference type="EMBL" id="KAA3157990.1"/>
    </source>
</evidence>
<keyword evidence="4" id="KW-1185">Reference proteome</keyword>
<evidence type="ECO:0000313" key="5">
    <source>
        <dbReference type="Proteomes" id="UP001181347"/>
    </source>
</evidence>
<dbReference type="AlphaFoldDB" id="A0A5B5VKQ1"/>
<dbReference type="EMBL" id="BQOL01000001">
    <property type="protein sequence ID" value="GKI19221.1"/>
    <property type="molecule type" value="Genomic_DNA"/>
</dbReference>
<dbReference type="Proteomes" id="UP001181347">
    <property type="component" value="Unassembled WGS sequence"/>
</dbReference>
<dbReference type="EMBL" id="VVND01000026">
    <property type="protein sequence ID" value="KAA3157990.1"/>
    <property type="molecule type" value="Genomic_DNA"/>
</dbReference>
<sequence length="102" mass="12212">MGRARENFNDVYFKDLRGQQMSFAGYANVLRHIFWNLMDGHSMVRESEKCNYTIEAWGRRCYLVQTNRETKAIDRYEILNCTYEQLRGKISKRHEAEEVPAR</sequence>
<name>A0A5B5VKQ1_9BACT</name>
<organism evidence="3 5">
    <name type="scientific">Alistipes finegoldii</name>
    <dbReference type="NCBI Taxonomy" id="214856"/>
    <lineage>
        <taxon>Bacteria</taxon>
        <taxon>Pseudomonadati</taxon>
        <taxon>Bacteroidota</taxon>
        <taxon>Bacteroidia</taxon>
        <taxon>Bacteroidales</taxon>
        <taxon>Rikenellaceae</taxon>
        <taxon>Alistipes</taxon>
    </lineage>
</organism>
<dbReference type="Proteomes" id="UP000324870">
    <property type="component" value="Unassembled WGS sequence"/>
</dbReference>
<comment type="caution">
    <text evidence="3">The sequence shown here is derived from an EMBL/GenBank/DDBJ whole genome shotgun (WGS) entry which is preliminary data.</text>
</comment>
<evidence type="ECO:0000313" key="4">
    <source>
        <dbReference type="Proteomes" id="UP000324870"/>
    </source>
</evidence>
<reference evidence="1" key="2">
    <citation type="submission" date="2022-01" db="EMBL/GenBank/DDBJ databases">
        <title>Novel bile acid biosynthetic pathways are enriched in the microbiome of centenarians.</title>
        <authorList>
            <person name="Sato Y."/>
            <person name="Atarashi K."/>
            <person name="Plichta R.D."/>
            <person name="Arai Y."/>
            <person name="Sasajima S."/>
            <person name="Kearney M.S."/>
            <person name="Suda W."/>
            <person name="Takeshita K."/>
            <person name="Sasaki T."/>
            <person name="Okamoto S."/>
            <person name="Skelly N.A."/>
            <person name="Okamura Y."/>
            <person name="Vlamakis H."/>
            <person name="Li Y."/>
            <person name="Tanoue T."/>
            <person name="Takei H."/>
            <person name="Nittono H."/>
            <person name="Narushima S."/>
            <person name="Irie J."/>
            <person name="Itoh H."/>
            <person name="Moriya K."/>
            <person name="Sugiura Y."/>
            <person name="Suematsu M."/>
            <person name="Moritoki N."/>
            <person name="Shibata S."/>
            <person name="Littman R.D."/>
            <person name="Fischbach A.M."/>
            <person name="Uwamino Y."/>
            <person name="Inoue T."/>
            <person name="Honda A."/>
            <person name="Hattori M."/>
            <person name="Murai T."/>
            <person name="Xavier J.R."/>
            <person name="Hirose N."/>
            <person name="Honda K."/>
        </authorList>
    </citation>
    <scope>NUCLEOTIDE SEQUENCE</scope>
    <source>
        <strain evidence="1">CE91-St16</strain>
    </source>
</reference>
<proteinExistence type="predicted"/>
<dbReference type="EMBL" id="JAWDES010000006">
    <property type="protein sequence ID" value="MDU0261546.1"/>
    <property type="molecule type" value="Genomic_DNA"/>
</dbReference>
<evidence type="ECO:0000313" key="1">
    <source>
        <dbReference type="EMBL" id="GKI19221.1"/>
    </source>
</evidence>
<evidence type="ECO:0000313" key="3">
    <source>
        <dbReference type="EMBL" id="MDU0261546.1"/>
    </source>
</evidence>
<gene>
    <name evidence="1" type="ORF">CE91St16_21290</name>
    <name evidence="2" type="ORF">F2A26_12975</name>
    <name evidence="3" type="ORF">RVH17_15775</name>
</gene>
<dbReference type="Proteomes" id="UP001055105">
    <property type="component" value="Unassembled WGS sequence"/>
</dbReference>